<dbReference type="PROSITE" id="PS51257">
    <property type="entry name" value="PROKAR_LIPOPROTEIN"/>
    <property type="match status" value="1"/>
</dbReference>
<evidence type="ECO:0000313" key="3">
    <source>
        <dbReference type="EMBL" id="KAA2244806.1"/>
    </source>
</evidence>
<protein>
    <recommendedName>
        <fullName evidence="2">BP74 N-terminal domain-containing protein</fullName>
    </recommendedName>
</protein>
<dbReference type="Pfam" id="PF23621">
    <property type="entry name" value="BP74_N"/>
    <property type="match status" value="1"/>
</dbReference>
<dbReference type="InterPro" id="IPR056422">
    <property type="entry name" value="BP74_N"/>
</dbReference>
<dbReference type="EMBL" id="VUOC01000001">
    <property type="protein sequence ID" value="KAA2244806.1"/>
    <property type="molecule type" value="Genomic_DNA"/>
</dbReference>
<keyword evidence="4" id="KW-1185">Reference proteome</keyword>
<organism evidence="3 4">
    <name type="scientific">Chitinophaga agrisoli</name>
    <dbReference type="NCBI Taxonomy" id="2607653"/>
    <lineage>
        <taxon>Bacteria</taxon>
        <taxon>Pseudomonadati</taxon>
        <taxon>Bacteroidota</taxon>
        <taxon>Chitinophagia</taxon>
        <taxon>Chitinophagales</taxon>
        <taxon>Chitinophagaceae</taxon>
        <taxon>Chitinophaga</taxon>
    </lineage>
</organism>
<accession>A0A5B2W2T0</accession>
<dbReference type="AlphaFoldDB" id="A0A5B2W2T0"/>
<feature type="signal peptide" evidence="1">
    <location>
        <begin position="1"/>
        <end position="17"/>
    </location>
</feature>
<comment type="caution">
    <text evidence="3">The sequence shown here is derived from an EMBL/GenBank/DDBJ whole genome shotgun (WGS) entry which is preliminary data.</text>
</comment>
<dbReference type="Proteomes" id="UP000324611">
    <property type="component" value="Unassembled WGS sequence"/>
</dbReference>
<proteinExistence type="predicted"/>
<name>A0A5B2W2T0_9BACT</name>
<feature type="chain" id="PRO_5023104752" description="BP74 N-terminal domain-containing protein" evidence="1">
    <location>
        <begin position="18"/>
        <end position="149"/>
    </location>
</feature>
<reference evidence="3 4" key="1">
    <citation type="submission" date="2019-09" db="EMBL/GenBank/DDBJ databases">
        <title>Chitinophaga ginsengihumi sp. nov., isolated from soil of ginseng rhizosphere.</title>
        <authorList>
            <person name="Lee J."/>
        </authorList>
    </citation>
    <scope>NUCLEOTIDE SEQUENCE [LARGE SCALE GENOMIC DNA]</scope>
    <source>
        <strain evidence="3 4">BN140078</strain>
    </source>
</reference>
<evidence type="ECO:0000256" key="1">
    <source>
        <dbReference type="SAM" id="SignalP"/>
    </source>
</evidence>
<dbReference type="RefSeq" id="WP_149836202.1">
    <property type="nucleotide sequence ID" value="NZ_VUOC01000001.1"/>
</dbReference>
<keyword evidence="1" id="KW-0732">Signal</keyword>
<evidence type="ECO:0000259" key="2">
    <source>
        <dbReference type="Pfam" id="PF23621"/>
    </source>
</evidence>
<evidence type="ECO:0000313" key="4">
    <source>
        <dbReference type="Proteomes" id="UP000324611"/>
    </source>
</evidence>
<feature type="domain" description="BP74 N-terminal" evidence="2">
    <location>
        <begin position="42"/>
        <end position="148"/>
    </location>
</feature>
<gene>
    <name evidence="3" type="ORF">F0L74_02240</name>
</gene>
<reference evidence="3 4" key="2">
    <citation type="submission" date="2019-09" db="EMBL/GenBank/DDBJ databases">
        <authorList>
            <person name="Jin C."/>
        </authorList>
    </citation>
    <scope>NUCLEOTIDE SEQUENCE [LARGE SCALE GENOMIC DNA]</scope>
    <source>
        <strain evidence="3 4">BN140078</strain>
    </source>
</reference>
<sequence length="149" mass="17092">MLRLLCVFITVLLLALACTNDPDTSPFRYYEIGFHADNHEWRDSSFVVAAVASDTQLINQINAQLALPEDERHKIVVGSLSAGDAGYNKNGPYSFKWHLNEQDWDLTDMTVEIYDGKPYTDVDLHNSYWMNTVKRFGPWSSYIKKEITP</sequence>